<name>A0A7R9M6S9_9ACAR</name>
<sequence>MLSMSHIPDMSSDTSCLPAKERCDHRMNTSITPFQQMMSSCTGALITSIFVTPLDVVKIRIQSQQKEFMKNKCYLYCNGLMEHICYCPANDVNTSNTSNTNGKSGATHAYHSMSSATMQRNLMSQRNRHFTGTVDAFIKITRNEGLASLWSGLPPTLVMAIPATVIYFTVYDQLREHINRRFKLVDQPLWVPVVSGGFARVFAATTISPLEMIRTKMQSKRLSYLELGRAVKSLLESQGFFSLWRGLSATILRDVPFSCIYWANYEFMKKQFNQKDPTFTFSFVSGATAGTVAAVVTLPFDVVKTHRQIELGEMQIINNKTSNASTTRDIMRRIYRESGYRGLFSGIGPRVMKVAPACAIMISSYEFGKAFFRQYNASKHQK</sequence>
<protein>
    <recommendedName>
        <fullName evidence="15">Solute carrier family 25 member 40</fullName>
    </recommendedName>
</protein>
<evidence type="ECO:0000256" key="7">
    <source>
        <dbReference type="ARBA" id="ARBA00022989"/>
    </source>
</evidence>
<dbReference type="Gene3D" id="1.50.40.10">
    <property type="entry name" value="Mitochondrial carrier domain"/>
    <property type="match status" value="1"/>
</dbReference>
<evidence type="ECO:0000256" key="6">
    <source>
        <dbReference type="ARBA" id="ARBA00022792"/>
    </source>
</evidence>
<dbReference type="Proteomes" id="UP000728032">
    <property type="component" value="Unassembled WGS sequence"/>
</dbReference>
<feature type="transmembrane region" description="Helical" evidence="12">
    <location>
        <begin position="189"/>
        <end position="210"/>
    </location>
</feature>
<keyword evidence="4 10" id="KW-0812">Transmembrane</keyword>
<keyword evidence="14" id="KW-1185">Reference proteome</keyword>
<accession>A0A7R9M6S9</accession>
<evidence type="ECO:0000256" key="9">
    <source>
        <dbReference type="ARBA" id="ARBA00023136"/>
    </source>
</evidence>
<feature type="transmembrane region" description="Helical" evidence="12">
    <location>
        <begin position="278"/>
        <end position="300"/>
    </location>
</feature>
<evidence type="ECO:0000256" key="12">
    <source>
        <dbReference type="SAM" id="Phobius"/>
    </source>
</evidence>
<dbReference type="GO" id="GO:1990542">
    <property type="term" value="P:mitochondrial transmembrane transport"/>
    <property type="evidence" value="ECO:0007669"/>
    <property type="project" value="InterPro"/>
</dbReference>
<keyword evidence="8" id="KW-0496">Mitochondrion</keyword>
<gene>
    <name evidence="13" type="ORF">ONB1V03_LOCUS11167</name>
</gene>
<evidence type="ECO:0000256" key="10">
    <source>
        <dbReference type="PROSITE-ProRule" id="PRU00282"/>
    </source>
</evidence>
<comment type="similarity">
    <text evidence="2 11">Belongs to the mitochondrial carrier (TC 2.A.29) family.</text>
</comment>
<reference evidence="13" key="1">
    <citation type="submission" date="2020-11" db="EMBL/GenBank/DDBJ databases">
        <authorList>
            <person name="Tran Van P."/>
        </authorList>
    </citation>
    <scope>NUCLEOTIDE SEQUENCE</scope>
</reference>
<dbReference type="InterPro" id="IPR023395">
    <property type="entry name" value="MCP_dom_sf"/>
</dbReference>
<dbReference type="EMBL" id="CAJPVJ010008103">
    <property type="protein sequence ID" value="CAG2171707.1"/>
    <property type="molecule type" value="Genomic_DNA"/>
</dbReference>
<keyword evidence="7 12" id="KW-1133">Transmembrane helix</keyword>
<dbReference type="EMBL" id="OC922928">
    <property type="protein sequence ID" value="CAD7654520.1"/>
    <property type="molecule type" value="Genomic_DNA"/>
</dbReference>
<comment type="subcellular location">
    <subcellularLocation>
        <location evidence="1">Mitochondrion inner membrane</location>
        <topology evidence="1">Multi-pass membrane protein</topology>
    </subcellularLocation>
</comment>
<evidence type="ECO:0000256" key="3">
    <source>
        <dbReference type="ARBA" id="ARBA00022448"/>
    </source>
</evidence>
<feature type="repeat" description="Solcar" evidence="10">
    <location>
        <begin position="277"/>
        <end position="371"/>
    </location>
</feature>
<keyword evidence="5" id="KW-0677">Repeat</keyword>
<dbReference type="GO" id="GO:0005743">
    <property type="term" value="C:mitochondrial inner membrane"/>
    <property type="evidence" value="ECO:0007669"/>
    <property type="project" value="UniProtKB-SubCell"/>
</dbReference>
<dbReference type="Pfam" id="PF00153">
    <property type="entry name" value="Mito_carr"/>
    <property type="match status" value="4"/>
</dbReference>
<dbReference type="PROSITE" id="PS50920">
    <property type="entry name" value="SOLCAR"/>
    <property type="match status" value="3"/>
</dbReference>
<keyword evidence="6" id="KW-0999">Mitochondrion inner membrane</keyword>
<evidence type="ECO:0000256" key="11">
    <source>
        <dbReference type="RuleBase" id="RU000488"/>
    </source>
</evidence>
<evidence type="ECO:0000256" key="8">
    <source>
        <dbReference type="ARBA" id="ARBA00023128"/>
    </source>
</evidence>
<evidence type="ECO:0000256" key="1">
    <source>
        <dbReference type="ARBA" id="ARBA00004448"/>
    </source>
</evidence>
<evidence type="ECO:0000256" key="5">
    <source>
        <dbReference type="ARBA" id="ARBA00022737"/>
    </source>
</evidence>
<evidence type="ECO:0000313" key="13">
    <source>
        <dbReference type="EMBL" id="CAD7654520.1"/>
    </source>
</evidence>
<dbReference type="InterPro" id="IPR045315">
    <property type="entry name" value="Mtm1-like"/>
</dbReference>
<organism evidence="13">
    <name type="scientific">Oppiella nova</name>
    <dbReference type="NCBI Taxonomy" id="334625"/>
    <lineage>
        <taxon>Eukaryota</taxon>
        <taxon>Metazoa</taxon>
        <taxon>Ecdysozoa</taxon>
        <taxon>Arthropoda</taxon>
        <taxon>Chelicerata</taxon>
        <taxon>Arachnida</taxon>
        <taxon>Acari</taxon>
        <taxon>Acariformes</taxon>
        <taxon>Sarcoptiformes</taxon>
        <taxon>Oribatida</taxon>
        <taxon>Brachypylina</taxon>
        <taxon>Oppioidea</taxon>
        <taxon>Oppiidae</taxon>
        <taxon>Oppiella</taxon>
    </lineage>
</organism>
<dbReference type="OrthoDB" id="1747031at2759"/>
<proteinExistence type="inferred from homology"/>
<keyword evidence="9 10" id="KW-0472">Membrane</keyword>
<dbReference type="PANTHER" id="PTHR45760">
    <property type="entry name" value="FI19922P1-RELATED"/>
    <property type="match status" value="1"/>
</dbReference>
<evidence type="ECO:0000256" key="2">
    <source>
        <dbReference type="ARBA" id="ARBA00006375"/>
    </source>
</evidence>
<evidence type="ECO:0000313" key="14">
    <source>
        <dbReference type="Proteomes" id="UP000728032"/>
    </source>
</evidence>
<evidence type="ECO:0000256" key="4">
    <source>
        <dbReference type="ARBA" id="ARBA00022692"/>
    </source>
</evidence>
<keyword evidence="3 11" id="KW-0813">Transport</keyword>
<dbReference type="SUPFAM" id="SSF103506">
    <property type="entry name" value="Mitochondrial carrier"/>
    <property type="match status" value="1"/>
</dbReference>
<dbReference type="AlphaFoldDB" id="A0A7R9M6S9"/>
<dbReference type="InterPro" id="IPR018108">
    <property type="entry name" value="MCP_transmembrane"/>
</dbReference>
<evidence type="ECO:0008006" key="15">
    <source>
        <dbReference type="Google" id="ProtNLM"/>
    </source>
</evidence>
<dbReference type="PANTHER" id="PTHR45760:SF2">
    <property type="entry name" value="FI19922P1-RELATED"/>
    <property type="match status" value="1"/>
</dbReference>
<feature type="repeat" description="Solcar" evidence="10">
    <location>
        <begin position="187"/>
        <end position="271"/>
    </location>
</feature>
<feature type="transmembrane region" description="Helical" evidence="12">
    <location>
        <begin position="149"/>
        <end position="169"/>
    </location>
</feature>
<feature type="repeat" description="Solcar" evidence="10">
    <location>
        <begin position="31"/>
        <end position="177"/>
    </location>
</feature>